<protein>
    <submittedName>
        <fullName evidence="2">Uncharacterized protein</fullName>
    </submittedName>
</protein>
<dbReference type="OrthoDB" id="76949at2759"/>
<proteinExistence type="predicted"/>
<comment type="caution">
    <text evidence="2">The sequence shown here is derived from an EMBL/GenBank/DDBJ whole genome shotgun (WGS) entry which is preliminary data.</text>
</comment>
<sequence length="216" mass="24279">MSFNIFVSSSTSVLVIPSSDLPIFEEVRIFNIEELNTQEVENVDFLALKYEMLVSPPFNIPVRHAVKLLNLIKEIQEGPLKKYIHVIVEQPVTASVKNISNILVQCSSDSVSTSPLLMFIKTVISNLELQAKNSEVIVHFIKKFSRTESKSIDFNPLQRDLAKMRLKGYLGVGSSSSVYKINWENTSSAIKVFNSGYNPSNEVRALQYLNKVIPAL</sequence>
<accession>A0A8H3XIP4</accession>
<dbReference type="AlphaFoldDB" id="A0A8H3XIP4"/>
<dbReference type="GO" id="GO:0005524">
    <property type="term" value="F:ATP binding"/>
    <property type="evidence" value="ECO:0007669"/>
    <property type="project" value="UniProtKB-UniRule"/>
</dbReference>
<gene>
    <name evidence="2" type="ORF">F8M41_025443</name>
</gene>
<dbReference type="EMBL" id="WTPW01000909">
    <property type="protein sequence ID" value="KAF0470045.1"/>
    <property type="molecule type" value="Genomic_DNA"/>
</dbReference>
<dbReference type="PROSITE" id="PS00107">
    <property type="entry name" value="PROTEIN_KINASE_ATP"/>
    <property type="match status" value="1"/>
</dbReference>
<dbReference type="Proteomes" id="UP000439903">
    <property type="component" value="Unassembled WGS sequence"/>
</dbReference>
<evidence type="ECO:0000313" key="2">
    <source>
        <dbReference type="EMBL" id="KAF0470045.1"/>
    </source>
</evidence>
<keyword evidence="1" id="KW-0547">Nucleotide-binding</keyword>
<keyword evidence="3" id="KW-1185">Reference proteome</keyword>
<keyword evidence="1" id="KW-0067">ATP-binding</keyword>
<evidence type="ECO:0000313" key="3">
    <source>
        <dbReference type="Proteomes" id="UP000439903"/>
    </source>
</evidence>
<reference evidence="2 3" key="1">
    <citation type="journal article" date="2019" name="Environ. Microbiol.">
        <title>At the nexus of three kingdoms: the genome of the mycorrhizal fungus Gigaspora margarita provides insights into plant, endobacterial and fungal interactions.</title>
        <authorList>
            <person name="Venice F."/>
            <person name="Ghignone S."/>
            <person name="Salvioli di Fossalunga A."/>
            <person name="Amselem J."/>
            <person name="Novero M."/>
            <person name="Xianan X."/>
            <person name="Sedzielewska Toro K."/>
            <person name="Morin E."/>
            <person name="Lipzen A."/>
            <person name="Grigoriev I.V."/>
            <person name="Henrissat B."/>
            <person name="Martin F.M."/>
            <person name="Bonfante P."/>
        </authorList>
    </citation>
    <scope>NUCLEOTIDE SEQUENCE [LARGE SCALE GENOMIC DNA]</scope>
    <source>
        <strain evidence="2 3">BEG34</strain>
    </source>
</reference>
<evidence type="ECO:0000256" key="1">
    <source>
        <dbReference type="PROSITE-ProRule" id="PRU10141"/>
    </source>
</evidence>
<dbReference type="InterPro" id="IPR017441">
    <property type="entry name" value="Protein_kinase_ATP_BS"/>
</dbReference>
<organism evidence="2 3">
    <name type="scientific">Gigaspora margarita</name>
    <dbReference type="NCBI Taxonomy" id="4874"/>
    <lineage>
        <taxon>Eukaryota</taxon>
        <taxon>Fungi</taxon>
        <taxon>Fungi incertae sedis</taxon>
        <taxon>Mucoromycota</taxon>
        <taxon>Glomeromycotina</taxon>
        <taxon>Glomeromycetes</taxon>
        <taxon>Diversisporales</taxon>
        <taxon>Gigasporaceae</taxon>
        <taxon>Gigaspora</taxon>
    </lineage>
</organism>
<name>A0A8H3XIP4_GIGMA</name>
<feature type="binding site" evidence="1">
    <location>
        <position position="191"/>
    </location>
    <ligand>
        <name>ATP</name>
        <dbReference type="ChEBI" id="CHEBI:30616"/>
    </ligand>
</feature>